<dbReference type="CDD" id="cd07750">
    <property type="entry name" value="PolyPPase_VTC_like"/>
    <property type="match status" value="1"/>
</dbReference>
<accession>A0A1F6LJ13</accession>
<evidence type="ECO:0000313" key="2">
    <source>
        <dbReference type="EMBL" id="OGH59388.1"/>
    </source>
</evidence>
<feature type="domain" description="VTC" evidence="1">
    <location>
        <begin position="8"/>
        <end position="237"/>
    </location>
</feature>
<dbReference type="Pfam" id="PF09359">
    <property type="entry name" value="VTC"/>
    <property type="match status" value="1"/>
</dbReference>
<comment type="caution">
    <text evidence="2">The sequence shown here is derived from an EMBL/GenBank/DDBJ whole genome shotgun (WGS) entry which is preliminary data.</text>
</comment>
<evidence type="ECO:0000259" key="1">
    <source>
        <dbReference type="Pfam" id="PF09359"/>
    </source>
</evidence>
<evidence type="ECO:0000313" key="3">
    <source>
        <dbReference type="Proteomes" id="UP000177067"/>
    </source>
</evidence>
<dbReference type="GO" id="GO:0006799">
    <property type="term" value="P:polyphosphate biosynthetic process"/>
    <property type="evidence" value="ECO:0007669"/>
    <property type="project" value="UniProtKB-ARBA"/>
</dbReference>
<dbReference type="Gene3D" id="3.20.100.30">
    <property type="entry name" value="VTC, catalytic tunnel domain"/>
    <property type="match status" value="1"/>
</dbReference>
<dbReference type="AlphaFoldDB" id="A0A1F6LJ13"/>
<organism evidence="2 3">
    <name type="scientific">Candidatus Magasanikbacteria bacterium RIFCSPHIGHO2_01_FULL_33_34</name>
    <dbReference type="NCBI Taxonomy" id="1798671"/>
    <lineage>
        <taxon>Bacteria</taxon>
        <taxon>Candidatus Magasanikiibacteriota</taxon>
    </lineage>
</organism>
<dbReference type="Proteomes" id="UP000177067">
    <property type="component" value="Unassembled WGS sequence"/>
</dbReference>
<sequence>MNPKLHFQRFEFKYLITFDLELEIKKRIAPYIKKDSFVEKNKNGMYEVISLYYDSPGFFYYKEKIDGVLKRKKIRLRTYRNDGEFMKYSFFEIKRRHDTVILKDRFLMSRDDYDKLIKNDDFHSTVAIRDQNRKNIIKEFEWEQHLRSIGPKVLINYDREPYLGRYNDNFRITFDKNIKAVQNDNLFYEGNDFEDVSGNNTVMEVKFNGSLPHYVSEVIREFDLERISYSKYCKAIEASGSLSAYEFPQTKGIMDVREKMLNNGMVADGAFGI</sequence>
<name>A0A1F6LJ13_9BACT</name>
<reference evidence="2 3" key="1">
    <citation type="journal article" date="2016" name="Nat. Commun.">
        <title>Thousands of microbial genomes shed light on interconnected biogeochemical processes in an aquifer system.</title>
        <authorList>
            <person name="Anantharaman K."/>
            <person name="Brown C.T."/>
            <person name="Hug L.A."/>
            <person name="Sharon I."/>
            <person name="Castelle C.J."/>
            <person name="Probst A.J."/>
            <person name="Thomas B.C."/>
            <person name="Singh A."/>
            <person name="Wilkins M.J."/>
            <person name="Karaoz U."/>
            <person name="Brodie E.L."/>
            <person name="Williams K.H."/>
            <person name="Hubbard S.S."/>
            <person name="Banfield J.F."/>
        </authorList>
    </citation>
    <scope>NUCLEOTIDE SEQUENCE [LARGE SCALE GENOMIC DNA]</scope>
</reference>
<dbReference type="InterPro" id="IPR042267">
    <property type="entry name" value="VTC_sf"/>
</dbReference>
<protein>
    <recommendedName>
        <fullName evidence="1">VTC domain-containing protein</fullName>
    </recommendedName>
</protein>
<proteinExistence type="predicted"/>
<dbReference type="EMBL" id="MFPS01000007">
    <property type="protein sequence ID" value="OGH59388.1"/>
    <property type="molecule type" value="Genomic_DNA"/>
</dbReference>
<dbReference type="InterPro" id="IPR018966">
    <property type="entry name" value="VTC_domain"/>
</dbReference>
<gene>
    <name evidence="2" type="ORF">A2725_00995</name>
</gene>